<dbReference type="Proteomes" id="UP000002195">
    <property type="component" value="Unassembled WGS sequence"/>
</dbReference>
<reference evidence="1 2" key="1">
    <citation type="journal article" date="2005" name="Nature">
        <title>The genome of the social amoeba Dictyostelium discoideum.</title>
        <authorList>
            <consortium name="The Dictyostelium discoideum Sequencing Consortium"/>
            <person name="Eichinger L."/>
            <person name="Pachebat J.A."/>
            <person name="Glockner G."/>
            <person name="Rajandream M.A."/>
            <person name="Sucgang R."/>
            <person name="Berriman M."/>
            <person name="Song J."/>
            <person name="Olsen R."/>
            <person name="Szafranski K."/>
            <person name="Xu Q."/>
            <person name="Tunggal B."/>
            <person name="Kummerfeld S."/>
            <person name="Madera M."/>
            <person name="Konfortov B.A."/>
            <person name="Rivero F."/>
            <person name="Bankier A.T."/>
            <person name="Lehmann R."/>
            <person name="Hamlin N."/>
            <person name="Davies R."/>
            <person name="Gaudet P."/>
            <person name="Fey P."/>
            <person name="Pilcher K."/>
            <person name="Chen G."/>
            <person name="Saunders D."/>
            <person name="Sodergren E."/>
            <person name="Davis P."/>
            <person name="Kerhornou A."/>
            <person name="Nie X."/>
            <person name="Hall N."/>
            <person name="Anjard C."/>
            <person name="Hemphill L."/>
            <person name="Bason N."/>
            <person name="Farbrother P."/>
            <person name="Desany B."/>
            <person name="Just E."/>
            <person name="Morio T."/>
            <person name="Rost R."/>
            <person name="Churcher C."/>
            <person name="Cooper J."/>
            <person name="Haydock S."/>
            <person name="van Driessche N."/>
            <person name="Cronin A."/>
            <person name="Goodhead I."/>
            <person name="Muzny D."/>
            <person name="Mourier T."/>
            <person name="Pain A."/>
            <person name="Lu M."/>
            <person name="Harper D."/>
            <person name="Lindsay R."/>
            <person name="Hauser H."/>
            <person name="James K."/>
            <person name="Quiles M."/>
            <person name="Madan Babu M."/>
            <person name="Saito T."/>
            <person name="Buchrieser C."/>
            <person name="Wardroper A."/>
            <person name="Felder M."/>
            <person name="Thangavelu M."/>
            <person name="Johnson D."/>
            <person name="Knights A."/>
            <person name="Loulseged H."/>
            <person name="Mungall K."/>
            <person name="Oliver K."/>
            <person name="Price C."/>
            <person name="Quail M.A."/>
            <person name="Urushihara H."/>
            <person name="Hernandez J."/>
            <person name="Rabbinowitsch E."/>
            <person name="Steffen D."/>
            <person name="Sanders M."/>
            <person name="Ma J."/>
            <person name="Kohara Y."/>
            <person name="Sharp S."/>
            <person name="Simmonds M."/>
            <person name="Spiegler S."/>
            <person name="Tivey A."/>
            <person name="Sugano S."/>
            <person name="White B."/>
            <person name="Walker D."/>
            <person name="Woodward J."/>
            <person name="Winckler T."/>
            <person name="Tanaka Y."/>
            <person name="Shaulsky G."/>
            <person name="Schleicher M."/>
            <person name="Weinstock G."/>
            <person name="Rosenthal A."/>
            <person name="Cox E.C."/>
            <person name="Chisholm R.L."/>
            <person name="Gibbs R."/>
            <person name="Loomis W.F."/>
            <person name="Platzer M."/>
            <person name="Kay R.R."/>
            <person name="Williams J."/>
            <person name="Dear P.H."/>
            <person name="Noegel A.A."/>
            <person name="Barrell B."/>
            <person name="Kuspa A."/>
        </authorList>
    </citation>
    <scope>NUCLEOTIDE SEQUENCE [LARGE SCALE GENOMIC DNA]</scope>
    <source>
        <strain evidence="1 2">AX4</strain>
    </source>
</reference>
<name>Q54Y31_DICDI</name>
<dbReference type="AlphaFoldDB" id="Q54Y31"/>
<dbReference type="GeneID" id="8621576"/>
<dbReference type="RefSeq" id="XP_642371.1">
    <property type="nucleotide sequence ID" value="XM_637279.1"/>
</dbReference>
<protein>
    <submittedName>
        <fullName evidence="1">Uncharacterized protein</fullName>
    </submittedName>
</protein>
<proteinExistence type="predicted"/>
<keyword evidence="2" id="KW-1185">Reference proteome</keyword>
<dbReference type="EMBL" id="AAFI02000023">
    <property type="protein sequence ID" value="EAL68396.1"/>
    <property type="molecule type" value="Genomic_DNA"/>
</dbReference>
<sequence>MRRLCIFTYKSLYATTHRITNSKTELVTHTSVPTSILNE</sequence>
<comment type="caution">
    <text evidence="1">The sequence shown here is derived from an EMBL/GenBank/DDBJ whole genome shotgun (WGS) entry which is preliminary data.</text>
</comment>
<evidence type="ECO:0000313" key="2">
    <source>
        <dbReference type="Proteomes" id="UP000002195"/>
    </source>
</evidence>
<dbReference type="PaxDb" id="44689-DDB0205461"/>
<gene>
    <name evidence="1" type="ORF">DDB_G0278447</name>
</gene>
<dbReference type="HOGENOM" id="CLU_3321085_0_0_1"/>
<dbReference type="InParanoid" id="Q54Y31"/>
<dbReference type="KEGG" id="ddi:DDB_G0278447"/>
<accession>Q54Y31</accession>
<organism evidence="1 2">
    <name type="scientific">Dictyostelium discoideum</name>
    <name type="common">Social amoeba</name>
    <dbReference type="NCBI Taxonomy" id="44689"/>
    <lineage>
        <taxon>Eukaryota</taxon>
        <taxon>Amoebozoa</taxon>
        <taxon>Evosea</taxon>
        <taxon>Eumycetozoa</taxon>
        <taxon>Dictyostelia</taxon>
        <taxon>Dictyosteliales</taxon>
        <taxon>Dictyosteliaceae</taxon>
        <taxon>Dictyostelium</taxon>
    </lineage>
</organism>
<evidence type="ECO:0000313" key="1">
    <source>
        <dbReference type="EMBL" id="EAL68396.1"/>
    </source>
</evidence>